<dbReference type="Gene3D" id="3.40.1160.10">
    <property type="entry name" value="Acetylglutamate kinase-like"/>
    <property type="match status" value="1"/>
</dbReference>
<protein>
    <recommendedName>
        <fullName evidence="1">Aspartate/glutamate/uridylate kinase domain-containing protein</fullName>
    </recommendedName>
</protein>
<proteinExistence type="predicted"/>
<feature type="non-terminal residue" evidence="2">
    <location>
        <position position="164"/>
    </location>
</feature>
<dbReference type="SUPFAM" id="SSF53633">
    <property type="entry name" value="Carbamate kinase-like"/>
    <property type="match status" value="1"/>
</dbReference>
<reference evidence="2" key="1">
    <citation type="submission" date="2018-05" db="EMBL/GenBank/DDBJ databases">
        <authorList>
            <person name="Lanie J.A."/>
            <person name="Ng W.-L."/>
            <person name="Kazmierczak K.M."/>
            <person name="Andrzejewski T.M."/>
            <person name="Davidsen T.M."/>
            <person name="Wayne K.J."/>
            <person name="Tettelin H."/>
            <person name="Glass J.I."/>
            <person name="Rusch D."/>
            <person name="Podicherti R."/>
            <person name="Tsui H.-C.T."/>
            <person name="Winkler M.E."/>
        </authorList>
    </citation>
    <scope>NUCLEOTIDE SEQUENCE</scope>
</reference>
<dbReference type="Pfam" id="PF00696">
    <property type="entry name" value="AA_kinase"/>
    <property type="match status" value="1"/>
</dbReference>
<gene>
    <name evidence="2" type="ORF">METZ01_LOCUS415485</name>
</gene>
<name>A0A382WXA7_9ZZZZ</name>
<dbReference type="EMBL" id="UINC01162722">
    <property type="protein sequence ID" value="SVD62631.1"/>
    <property type="molecule type" value="Genomic_DNA"/>
</dbReference>
<accession>A0A382WXA7</accession>
<evidence type="ECO:0000313" key="2">
    <source>
        <dbReference type="EMBL" id="SVD62631.1"/>
    </source>
</evidence>
<dbReference type="InterPro" id="IPR036393">
    <property type="entry name" value="AceGlu_kinase-like_sf"/>
</dbReference>
<feature type="domain" description="Aspartate/glutamate/uridylate kinase" evidence="1">
    <location>
        <begin position="3"/>
        <end position="150"/>
    </location>
</feature>
<organism evidence="2">
    <name type="scientific">marine metagenome</name>
    <dbReference type="NCBI Taxonomy" id="408172"/>
    <lineage>
        <taxon>unclassified sequences</taxon>
        <taxon>metagenomes</taxon>
        <taxon>ecological metagenomes</taxon>
    </lineage>
</organism>
<dbReference type="InterPro" id="IPR001048">
    <property type="entry name" value="Asp/Glu/Uridylate_kinase"/>
</dbReference>
<sequence>MSLVVLKLGGSLMESKELFFWLDNIFSRPNESICIVVPGGGKFADHIRISQKHFNFSDEIAHKMALLAMSQYGYFLTGINKNINIIKDIKNIYKIKNKSSFLWLPDNLLDHNIGLPQTWDFTSDSIALWLATYLKAEKLIMIKSNKIVFDQSNIDVHVGKNDID</sequence>
<evidence type="ECO:0000259" key="1">
    <source>
        <dbReference type="Pfam" id="PF00696"/>
    </source>
</evidence>
<dbReference type="AlphaFoldDB" id="A0A382WXA7"/>